<dbReference type="GO" id="GO:0019239">
    <property type="term" value="F:deaminase activity"/>
    <property type="evidence" value="ECO:0007669"/>
    <property type="project" value="TreeGrafter"/>
</dbReference>
<proteinExistence type="predicted"/>
<dbReference type="InterPro" id="IPR032466">
    <property type="entry name" value="Metal_Hydrolase"/>
</dbReference>
<dbReference type="Gene3D" id="3.20.20.140">
    <property type="entry name" value="Metal-dependent hydrolases"/>
    <property type="match status" value="1"/>
</dbReference>
<reference evidence="6" key="1">
    <citation type="submission" date="2018-06" db="EMBL/GenBank/DDBJ databases">
        <authorList>
            <person name="Zhirakovskaya E."/>
        </authorList>
    </citation>
    <scope>NUCLEOTIDE SEQUENCE</scope>
</reference>
<evidence type="ECO:0000259" key="5">
    <source>
        <dbReference type="Pfam" id="PF01979"/>
    </source>
</evidence>
<dbReference type="InterPro" id="IPR010252">
    <property type="entry name" value="HutF"/>
</dbReference>
<dbReference type="EC" id="3.5.3.13" evidence="6"/>
<keyword evidence="3 6" id="KW-0378">Hydrolase</keyword>
<dbReference type="Pfam" id="PF01979">
    <property type="entry name" value="Amidohydro_1"/>
    <property type="match status" value="1"/>
</dbReference>
<dbReference type="NCBIfam" id="TIGR02022">
    <property type="entry name" value="hutF"/>
    <property type="match status" value="1"/>
</dbReference>
<feature type="domain" description="Amidohydrolase-related" evidence="5">
    <location>
        <begin position="48"/>
        <end position="402"/>
    </location>
</feature>
<dbReference type="PANTHER" id="PTHR11271:SF48">
    <property type="entry name" value="AMIDOHYDROLASE-RELATED DOMAIN-CONTAINING PROTEIN"/>
    <property type="match status" value="1"/>
</dbReference>
<name>A0A3B0VGC3_9ZZZZ</name>
<accession>A0A3B0VGC3</accession>
<dbReference type="GO" id="GO:0050416">
    <property type="term" value="F:formimidoylglutamate deiminase activity"/>
    <property type="evidence" value="ECO:0007669"/>
    <property type="project" value="UniProtKB-EC"/>
</dbReference>
<dbReference type="InterPro" id="IPR006680">
    <property type="entry name" value="Amidohydro-rel"/>
</dbReference>
<sequence>MQNYFFKQALLADGWQNNISIQINSAGIFTKVLADSEQHPDATVLDCIIPAMPNCHSHVFQRAMAGMSEYKTSDNDSFWSWRDLMYKYANRIDAKQLYHIARYCYSEMLLSGFTSVCEFHYIHRDLRDKNNIQNMSLAIIQAAADVGIGLTLLPVLYTQAHIDGATLSPLQQRFKLSVVEYIELYKSLQKKLHPEQNMGICFHSLRAVAIPQIKQVLDELDNNQPIHIHIAEQVVETKQVYEFAGMLPVELLFQHFKVNKNWCLIHATHLSDNEISLITNSGAVAGLCPMTEANLGDGVFPLQEFINQHGNFAVGSDSHILINPLQEMQILEYSQRLQNQQRVIASTSDSPNVGTLLWNSAVMGGTQACALAVAGIQTGQRANWVSIDTSHPLLTNLTGVQCLDTIIFAHNQIQTNTYIYGQKYAGIDKNIVENYKNTLKSLR</sequence>
<evidence type="ECO:0000313" key="6">
    <source>
        <dbReference type="EMBL" id="VAW35849.1"/>
    </source>
</evidence>
<organism evidence="6">
    <name type="scientific">hydrothermal vent metagenome</name>
    <dbReference type="NCBI Taxonomy" id="652676"/>
    <lineage>
        <taxon>unclassified sequences</taxon>
        <taxon>metagenomes</taxon>
        <taxon>ecological metagenomes</taxon>
    </lineage>
</organism>
<keyword evidence="4" id="KW-0862">Zinc</keyword>
<comment type="cofactor">
    <cofactor evidence="1">
        <name>Zn(2+)</name>
        <dbReference type="ChEBI" id="CHEBI:29105"/>
    </cofactor>
</comment>
<evidence type="ECO:0000256" key="4">
    <source>
        <dbReference type="ARBA" id="ARBA00022833"/>
    </source>
</evidence>
<dbReference type="SUPFAM" id="SSF51556">
    <property type="entry name" value="Metallo-dependent hydrolases"/>
    <property type="match status" value="1"/>
</dbReference>
<evidence type="ECO:0000256" key="3">
    <source>
        <dbReference type="ARBA" id="ARBA00022801"/>
    </source>
</evidence>
<dbReference type="Gene3D" id="2.30.40.10">
    <property type="entry name" value="Urease, subunit C, domain 1"/>
    <property type="match status" value="1"/>
</dbReference>
<protein>
    <submittedName>
        <fullName evidence="6">Formiminoglutamic iminohydrolase</fullName>
        <ecNumber evidence="6">3.5.3.13</ecNumber>
    </submittedName>
</protein>
<dbReference type="AlphaFoldDB" id="A0A3B0VGC3"/>
<evidence type="ECO:0000256" key="1">
    <source>
        <dbReference type="ARBA" id="ARBA00001947"/>
    </source>
</evidence>
<dbReference type="InterPro" id="IPR011059">
    <property type="entry name" value="Metal-dep_hydrolase_composite"/>
</dbReference>
<keyword evidence="2" id="KW-0479">Metal-binding</keyword>
<dbReference type="GO" id="GO:0046872">
    <property type="term" value="F:metal ion binding"/>
    <property type="evidence" value="ECO:0007669"/>
    <property type="project" value="UniProtKB-KW"/>
</dbReference>
<dbReference type="PANTHER" id="PTHR11271">
    <property type="entry name" value="GUANINE DEAMINASE"/>
    <property type="match status" value="1"/>
</dbReference>
<evidence type="ECO:0000256" key="2">
    <source>
        <dbReference type="ARBA" id="ARBA00022723"/>
    </source>
</evidence>
<dbReference type="InterPro" id="IPR051607">
    <property type="entry name" value="Metallo-dep_hydrolases"/>
</dbReference>
<dbReference type="EMBL" id="UOEW01000116">
    <property type="protein sequence ID" value="VAW35849.1"/>
    <property type="molecule type" value="Genomic_DNA"/>
</dbReference>
<dbReference type="GO" id="GO:0005829">
    <property type="term" value="C:cytosol"/>
    <property type="evidence" value="ECO:0007669"/>
    <property type="project" value="TreeGrafter"/>
</dbReference>
<gene>
    <name evidence="6" type="ORF">MNBD_GAMMA01-1411</name>
</gene>